<dbReference type="Gene3D" id="3.40.50.1010">
    <property type="entry name" value="5'-nuclease"/>
    <property type="match status" value="1"/>
</dbReference>
<dbReference type="SUPFAM" id="SSF88723">
    <property type="entry name" value="PIN domain-like"/>
    <property type="match status" value="1"/>
</dbReference>
<comment type="caution">
    <text evidence="6">The sequence shown here is derived from an EMBL/GenBank/DDBJ whole genome shotgun (WGS) entry which is preliminary data.</text>
</comment>
<dbReference type="EMBL" id="BOMG01000054">
    <property type="protein sequence ID" value="GID55852.1"/>
    <property type="molecule type" value="Genomic_DNA"/>
</dbReference>
<dbReference type="PANTHER" id="PTHR36173">
    <property type="entry name" value="RIBONUCLEASE VAPC16-RELATED"/>
    <property type="match status" value="1"/>
</dbReference>
<accession>A0ABQ3XBG5</accession>
<proteinExistence type="predicted"/>
<feature type="domain" description="PIN" evidence="5">
    <location>
        <begin position="7"/>
        <end position="105"/>
    </location>
</feature>
<evidence type="ECO:0000313" key="6">
    <source>
        <dbReference type="EMBL" id="GID55852.1"/>
    </source>
</evidence>
<evidence type="ECO:0000259" key="5">
    <source>
        <dbReference type="Pfam" id="PF01850"/>
    </source>
</evidence>
<dbReference type="CDD" id="cd09872">
    <property type="entry name" value="PIN_Sll0205-like"/>
    <property type="match status" value="1"/>
</dbReference>
<keyword evidence="3" id="KW-0378">Hydrolase</keyword>
<dbReference type="InterPro" id="IPR029060">
    <property type="entry name" value="PIN-like_dom_sf"/>
</dbReference>
<evidence type="ECO:0000256" key="2">
    <source>
        <dbReference type="ARBA" id="ARBA00022723"/>
    </source>
</evidence>
<protein>
    <submittedName>
        <fullName evidence="6">Twitching motility protein PilT</fullName>
    </submittedName>
</protein>
<dbReference type="InterPro" id="IPR052919">
    <property type="entry name" value="TA_system_RNase"/>
</dbReference>
<sequence>MVARRRPTLADDIKDRLDREPDVPVSAATVWEVSIKQALGKLGPPDIPERIRDSGFRLLDITAQHGIAAGRLPMHHRDPFDRILIAQAQLEGLTLVTRDTHVQKYEVDLLPV</sequence>
<dbReference type="InterPro" id="IPR002716">
    <property type="entry name" value="PIN_dom"/>
</dbReference>
<keyword evidence="4" id="KW-0460">Magnesium</keyword>
<dbReference type="PANTHER" id="PTHR36173:SF2">
    <property type="entry name" value="RIBONUCLEASE VAPC16"/>
    <property type="match status" value="1"/>
</dbReference>
<dbReference type="Proteomes" id="UP000612282">
    <property type="component" value="Unassembled WGS sequence"/>
</dbReference>
<evidence type="ECO:0000256" key="3">
    <source>
        <dbReference type="ARBA" id="ARBA00022801"/>
    </source>
</evidence>
<name>A0ABQ3XBG5_9ACTN</name>
<dbReference type="InterPro" id="IPR041705">
    <property type="entry name" value="PIN_Sll0205"/>
</dbReference>
<evidence type="ECO:0000256" key="4">
    <source>
        <dbReference type="ARBA" id="ARBA00022842"/>
    </source>
</evidence>
<evidence type="ECO:0000256" key="1">
    <source>
        <dbReference type="ARBA" id="ARBA00022722"/>
    </source>
</evidence>
<evidence type="ECO:0000313" key="7">
    <source>
        <dbReference type="Proteomes" id="UP000612282"/>
    </source>
</evidence>
<keyword evidence="2" id="KW-0479">Metal-binding</keyword>
<keyword evidence="1" id="KW-0540">Nuclease</keyword>
<gene>
    <name evidence="6" type="ORF">Aco03nite_042560</name>
</gene>
<organism evidence="6 7">
    <name type="scientific">Actinoplanes couchii</name>
    <dbReference type="NCBI Taxonomy" id="403638"/>
    <lineage>
        <taxon>Bacteria</taxon>
        <taxon>Bacillati</taxon>
        <taxon>Actinomycetota</taxon>
        <taxon>Actinomycetes</taxon>
        <taxon>Micromonosporales</taxon>
        <taxon>Micromonosporaceae</taxon>
        <taxon>Actinoplanes</taxon>
    </lineage>
</organism>
<keyword evidence="7" id="KW-1185">Reference proteome</keyword>
<dbReference type="Pfam" id="PF01850">
    <property type="entry name" value="PIN"/>
    <property type="match status" value="1"/>
</dbReference>
<reference evidence="6 7" key="1">
    <citation type="submission" date="2021-01" db="EMBL/GenBank/DDBJ databases">
        <title>Whole genome shotgun sequence of Actinoplanes couchii NBRC 106145.</title>
        <authorList>
            <person name="Komaki H."/>
            <person name="Tamura T."/>
        </authorList>
    </citation>
    <scope>NUCLEOTIDE SEQUENCE [LARGE SCALE GENOMIC DNA]</scope>
    <source>
        <strain evidence="6 7">NBRC 106145</strain>
    </source>
</reference>